<sequence length="297" mass="33003">MKIPAEFGNADPSAVELYLRTTQDDKPSFAAFRTTRISHHTTSRTQRLKARSWWNEAASRRRNDHPGPPIDNKDQANNEQRQEREADEDGGEDSDADEDDAEVNDRVEEEKEEGEYEEEQDEQDEEKGQSQVGDDDTAYSVQRLRTRSMPHSKQRAETSSVLSAVAQAPLPVTHLRQTSTSAPPLVHPALPEARRRANKRKGKGQSKGLVKPKAKRQKLEVRNIGKVLAEGNVPAHWHKALIVLNDIIAISPTIPAAIADEALLLLRPLQAGSRDSPPDFASQLAPADLGSTIERLE</sequence>
<keyword evidence="3" id="KW-1185">Reference proteome</keyword>
<feature type="compositionally biased region" description="Acidic residues" evidence="1">
    <location>
        <begin position="85"/>
        <end position="102"/>
    </location>
</feature>
<feature type="compositionally biased region" description="Acidic residues" evidence="1">
    <location>
        <begin position="110"/>
        <end position="125"/>
    </location>
</feature>
<feature type="region of interest" description="Disordered" evidence="1">
    <location>
        <begin position="25"/>
        <end position="137"/>
    </location>
</feature>
<evidence type="ECO:0000313" key="2">
    <source>
        <dbReference type="EMBL" id="KAE8243696.1"/>
    </source>
</evidence>
<dbReference type="EMBL" id="LWDF02000759">
    <property type="protein sequence ID" value="KAE8243696.1"/>
    <property type="molecule type" value="Genomic_DNA"/>
</dbReference>
<protein>
    <submittedName>
        <fullName evidence="2">Uncharacterized protein</fullName>
    </submittedName>
</protein>
<reference evidence="2" key="1">
    <citation type="submission" date="2016-04" db="EMBL/GenBank/DDBJ databases">
        <authorList>
            <person name="Nguyen H.D."/>
            <person name="Samba Siva P."/>
            <person name="Cullis J."/>
            <person name="Levesque C.A."/>
            <person name="Hambleton S."/>
        </authorList>
    </citation>
    <scope>NUCLEOTIDE SEQUENCE</scope>
    <source>
        <strain evidence="2">DAOMC 236416</strain>
    </source>
</reference>
<reference evidence="2" key="2">
    <citation type="journal article" date="2019" name="IMA Fungus">
        <title>Genome sequencing and comparison of five Tilletia species to identify candidate genes for the detection of regulated species infecting wheat.</title>
        <authorList>
            <person name="Nguyen H.D.T."/>
            <person name="Sultana T."/>
            <person name="Kesanakurti P."/>
            <person name="Hambleton S."/>
        </authorList>
    </citation>
    <scope>NUCLEOTIDE SEQUENCE</scope>
    <source>
        <strain evidence="2">DAOMC 236416</strain>
    </source>
</reference>
<gene>
    <name evidence="2" type="ORF">A4X13_0g6987</name>
</gene>
<dbReference type="Proteomes" id="UP000077521">
    <property type="component" value="Unassembled WGS sequence"/>
</dbReference>
<dbReference type="AlphaFoldDB" id="A0A8T8SLL9"/>
<feature type="region of interest" description="Disordered" evidence="1">
    <location>
        <begin position="274"/>
        <end position="297"/>
    </location>
</feature>
<organism evidence="2 3">
    <name type="scientific">Tilletia indica</name>
    <dbReference type="NCBI Taxonomy" id="43049"/>
    <lineage>
        <taxon>Eukaryota</taxon>
        <taxon>Fungi</taxon>
        <taxon>Dikarya</taxon>
        <taxon>Basidiomycota</taxon>
        <taxon>Ustilaginomycotina</taxon>
        <taxon>Exobasidiomycetes</taxon>
        <taxon>Tilletiales</taxon>
        <taxon>Tilletiaceae</taxon>
        <taxon>Tilletia</taxon>
    </lineage>
</organism>
<accession>A0A8T8SLL9</accession>
<feature type="compositionally biased region" description="Basic and acidic residues" evidence="1">
    <location>
        <begin position="58"/>
        <end position="84"/>
    </location>
</feature>
<evidence type="ECO:0000256" key="1">
    <source>
        <dbReference type="SAM" id="MobiDB-lite"/>
    </source>
</evidence>
<comment type="caution">
    <text evidence="2">The sequence shown here is derived from an EMBL/GenBank/DDBJ whole genome shotgun (WGS) entry which is preliminary data.</text>
</comment>
<evidence type="ECO:0000313" key="3">
    <source>
        <dbReference type="Proteomes" id="UP000077521"/>
    </source>
</evidence>
<name>A0A8T8SLL9_9BASI</name>
<proteinExistence type="predicted"/>
<feature type="region of interest" description="Disordered" evidence="1">
    <location>
        <begin position="196"/>
        <end position="216"/>
    </location>
</feature>
<feature type="compositionally biased region" description="Basic residues" evidence="1">
    <location>
        <begin position="36"/>
        <end position="50"/>
    </location>
</feature>